<dbReference type="InterPro" id="IPR043203">
    <property type="entry name" value="VGCC_Ca_Na"/>
</dbReference>
<dbReference type="InterPro" id="IPR005821">
    <property type="entry name" value="Ion_trans_dom"/>
</dbReference>
<evidence type="ECO:0000256" key="2">
    <source>
        <dbReference type="ARBA" id="ARBA00022692"/>
    </source>
</evidence>
<comment type="subcellular location">
    <subcellularLocation>
        <location evidence="1">Membrane</location>
        <topology evidence="1">Multi-pass membrane protein</topology>
    </subcellularLocation>
</comment>
<dbReference type="EMBL" id="CAJNDS010002177">
    <property type="protein sequence ID" value="CAE7360844.1"/>
    <property type="molecule type" value="Genomic_DNA"/>
</dbReference>
<evidence type="ECO:0000256" key="1">
    <source>
        <dbReference type="ARBA" id="ARBA00004141"/>
    </source>
</evidence>
<dbReference type="GO" id="GO:0005248">
    <property type="term" value="F:voltage-gated sodium channel activity"/>
    <property type="evidence" value="ECO:0007669"/>
    <property type="project" value="TreeGrafter"/>
</dbReference>
<dbReference type="Gene3D" id="1.10.238.10">
    <property type="entry name" value="EF-hand"/>
    <property type="match status" value="1"/>
</dbReference>
<evidence type="ECO:0000313" key="10">
    <source>
        <dbReference type="Proteomes" id="UP000604046"/>
    </source>
</evidence>
<dbReference type="InterPro" id="IPR018247">
    <property type="entry name" value="EF_Hand_1_Ca_BS"/>
</dbReference>
<dbReference type="PROSITE" id="PS00018">
    <property type="entry name" value="EF_HAND_1"/>
    <property type="match status" value="2"/>
</dbReference>
<dbReference type="PANTHER" id="PTHR10037">
    <property type="entry name" value="VOLTAGE-GATED CATION CHANNEL CALCIUM AND SODIUM"/>
    <property type="match status" value="1"/>
</dbReference>
<dbReference type="PANTHER" id="PTHR10037:SF62">
    <property type="entry name" value="SODIUM CHANNEL PROTEIN 60E"/>
    <property type="match status" value="1"/>
</dbReference>
<evidence type="ECO:0000256" key="5">
    <source>
        <dbReference type="ARBA" id="ARBA00023136"/>
    </source>
</evidence>
<reference evidence="9" key="1">
    <citation type="submission" date="2021-02" db="EMBL/GenBank/DDBJ databases">
        <authorList>
            <person name="Dougan E. K."/>
            <person name="Rhodes N."/>
            <person name="Thang M."/>
            <person name="Chan C."/>
        </authorList>
    </citation>
    <scope>NUCLEOTIDE SEQUENCE</scope>
</reference>
<keyword evidence="10" id="KW-1185">Reference proteome</keyword>
<dbReference type="Pfam" id="PF13499">
    <property type="entry name" value="EF-hand_7"/>
    <property type="match status" value="1"/>
</dbReference>
<evidence type="ECO:0000256" key="4">
    <source>
        <dbReference type="ARBA" id="ARBA00022989"/>
    </source>
</evidence>
<keyword evidence="3" id="KW-0106">Calcium</keyword>
<dbReference type="SUPFAM" id="SSF81324">
    <property type="entry name" value="Voltage-gated potassium channels"/>
    <property type="match status" value="1"/>
</dbReference>
<dbReference type="Pfam" id="PF00520">
    <property type="entry name" value="Ion_trans"/>
    <property type="match status" value="1"/>
</dbReference>
<feature type="transmembrane region" description="Helical" evidence="7">
    <location>
        <begin position="249"/>
        <end position="270"/>
    </location>
</feature>
<dbReference type="Gene3D" id="1.10.287.70">
    <property type="match status" value="1"/>
</dbReference>
<feature type="transmembrane region" description="Helical" evidence="7">
    <location>
        <begin position="318"/>
        <end position="341"/>
    </location>
</feature>
<dbReference type="CDD" id="cd00051">
    <property type="entry name" value="EFh"/>
    <property type="match status" value="1"/>
</dbReference>
<feature type="domain" description="EF-hand" evidence="8">
    <location>
        <begin position="488"/>
        <end position="523"/>
    </location>
</feature>
<feature type="region of interest" description="Disordered" evidence="6">
    <location>
        <begin position="63"/>
        <end position="92"/>
    </location>
</feature>
<evidence type="ECO:0000259" key="8">
    <source>
        <dbReference type="PROSITE" id="PS50222"/>
    </source>
</evidence>
<dbReference type="GO" id="GO:0005509">
    <property type="term" value="F:calcium ion binding"/>
    <property type="evidence" value="ECO:0007669"/>
    <property type="project" value="InterPro"/>
</dbReference>
<dbReference type="InterPro" id="IPR011992">
    <property type="entry name" value="EF-hand-dom_pair"/>
</dbReference>
<gene>
    <name evidence="9" type="primary">Cacna1s</name>
    <name evidence="9" type="ORF">SNAT2548_LOCUS19396</name>
</gene>
<evidence type="ECO:0000256" key="3">
    <source>
        <dbReference type="ARBA" id="ARBA00022837"/>
    </source>
</evidence>
<dbReference type="Proteomes" id="UP000604046">
    <property type="component" value="Unassembled WGS sequence"/>
</dbReference>
<feature type="transmembrane region" description="Helical" evidence="7">
    <location>
        <begin position="362"/>
        <end position="383"/>
    </location>
</feature>
<name>A0A812PQE3_9DINO</name>
<evidence type="ECO:0000256" key="7">
    <source>
        <dbReference type="SAM" id="Phobius"/>
    </source>
</evidence>
<proteinExistence type="predicted"/>
<keyword evidence="4 7" id="KW-1133">Transmembrane helix</keyword>
<dbReference type="SMART" id="SM00054">
    <property type="entry name" value="EFh"/>
    <property type="match status" value="2"/>
</dbReference>
<dbReference type="GO" id="GO:0001518">
    <property type="term" value="C:voltage-gated sodium channel complex"/>
    <property type="evidence" value="ECO:0007669"/>
    <property type="project" value="TreeGrafter"/>
</dbReference>
<dbReference type="InterPro" id="IPR027359">
    <property type="entry name" value="Volt_channel_dom_sf"/>
</dbReference>
<dbReference type="OrthoDB" id="431720at2759"/>
<keyword evidence="2 7" id="KW-0812">Transmembrane</keyword>
<feature type="domain" description="EF-hand" evidence="8">
    <location>
        <begin position="445"/>
        <end position="480"/>
    </location>
</feature>
<dbReference type="AlphaFoldDB" id="A0A812PQE3"/>
<sequence>MLPMLPKNGALQIPSRSPVPVTVATVALCASGYGATCFKDVSEAIQASLDARGVALNQGSLPKTASSSLLQPPQAHSEAESHGLPPALTQDSSGLLSRASSVEEGSAGIASWNSLMQGDFQSHKKKAVLAAKNAKLNTVQSQSFETEDEVQPRFSIHEKRAACSLVCMVESAWFTYSIQATILVNLIILGVEVDTAARLAPGEEPQGFWVANVVIVLIFMVELLLKLIVQGVRQFFCGPERWWNLFDMLIVGLSLLETLIEILASMMAVSQMDSSHLRVMRFARLARALRGVRVIKLLRYIGALRTIIFSIISTMSSLLWTLVLLAILWYCFGVVITQIVTDDCRYPKEDGSVSCDALLVKFWSSIGESILTLFMAITGGLSWGEALDPLFEVSYLAVASMILYVVFAVFAVLNVVTGVFCNQAIESARADKDIAIMKQMHKHEQQVQLLREIFSEIDQDESNLISIKELKNAMEGKKMASFMHSMDISTQDIWTLFMVIDADGSGEISLEEFVFGCMQLQGPAKGLQIARMSYENTIMREERWVEYRIKD</sequence>
<feature type="transmembrane region" description="Helical" evidence="7">
    <location>
        <begin position="209"/>
        <end position="229"/>
    </location>
</feature>
<protein>
    <submittedName>
        <fullName evidence="9">Cacna1s protein</fullName>
    </submittedName>
</protein>
<organism evidence="9 10">
    <name type="scientific">Symbiodinium natans</name>
    <dbReference type="NCBI Taxonomy" id="878477"/>
    <lineage>
        <taxon>Eukaryota</taxon>
        <taxon>Sar</taxon>
        <taxon>Alveolata</taxon>
        <taxon>Dinophyceae</taxon>
        <taxon>Suessiales</taxon>
        <taxon>Symbiodiniaceae</taxon>
        <taxon>Symbiodinium</taxon>
    </lineage>
</organism>
<evidence type="ECO:0000313" key="9">
    <source>
        <dbReference type="EMBL" id="CAE7360844.1"/>
    </source>
</evidence>
<evidence type="ECO:0000256" key="6">
    <source>
        <dbReference type="SAM" id="MobiDB-lite"/>
    </source>
</evidence>
<dbReference type="InterPro" id="IPR002048">
    <property type="entry name" value="EF_hand_dom"/>
</dbReference>
<dbReference type="SUPFAM" id="SSF47473">
    <property type="entry name" value="EF-hand"/>
    <property type="match status" value="1"/>
</dbReference>
<keyword evidence="5 7" id="KW-0472">Membrane</keyword>
<dbReference type="PROSITE" id="PS50222">
    <property type="entry name" value="EF_HAND_2"/>
    <property type="match status" value="2"/>
</dbReference>
<comment type="caution">
    <text evidence="9">The sequence shown here is derived from an EMBL/GenBank/DDBJ whole genome shotgun (WGS) entry which is preliminary data.</text>
</comment>
<dbReference type="Gene3D" id="1.20.120.350">
    <property type="entry name" value="Voltage-gated potassium channels. Chain C"/>
    <property type="match status" value="1"/>
</dbReference>
<feature type="transmembrane region" description="Helical" evidence="7">
    <location>
        <begin position="395"/>
        <end position="420"/>
    </location>
</feature>
<accession>A0A812PQE3</accession>